<dbReference type="Proteomes" id="UP000663879">
    <property type="component" value="Unassembled WGS sequence"/>
</dbReference>
<evidence type="ECO:0000259" key="4">
    <source>
        <dbReference type="PROSITE" id="PS50102"/>
    </source>
</evidence>
<dbReference type="Pfam" id="PF00076">
    <property type="entry name" value="RRM_1"/>
    <property type="match status" value="2"/>
</dbReference>
<dbReference type="SUPFAM" id="SSF54928">
    <property type="entry name" value="RNA-binding domain, RBD"/>
    <property type="match status" value="2"/>
</dbReference>
<reference evidence="5" key="1">
    <citation type="submission" date="2021-02" db="EMBL/GenBank/DDBJ databases">
        <authorList>
            <person name="Nowell W R."/>
        </authorList>
    </citation>
    <scope>NUCLEOTIDE SEQUENCE</scope>
    <source>
        <strain evidence="5">Ploen Becks lab</strain>
    </source>
</reference>
<dbReference type="InterPro" id="IPR012677">
    <property type="entry name" value="Nucleotide-bd_a/b_plait_sf"/>
</dbReference>
<dbReference type="GO" id="GO:0003729">
    <property type="term" value="F:mRNA binding"/>
    <property type="evidence" value="ECO:0007669"/>
    <property type="project" value="TreeGrafter"/>
</dbReference>
<evidence type="ECO:0000256" key="2">
    <source>
        <dbReference type="PROSITE-ProRule" id="PRU00176"/>
    </source>
</evidence>
<gene>
    <name evidence="5" type="ORF">OXX778_LOCUS2796</name>
</gene>
<comment type="caution">
    <text evidence="5">The sequence shown here is derived from an EMBL/GenBank/DDBJ whole genome shotgun (WGS) entry which is preliminary data.</text>
</comment>
<sequence>MNKSGSFESKENLKPVRTKLYVSNFPPNSTRRSLTEFFSKFGQVLECAIMWDKYAFIHYGTMEEAQNAVRRASSMFFMGQKLFIQLSTSKNRQNNNWYQQEAEKMLAKANDLSLSTCSNGNLAETKLYITNLPDNCDQQELKSLFEKYGDVLECVIMWNHYAFIHFSDFNEAKIALENLHGTLFNGKRLLVQLSTSSNRPLPKCLAFSNKKKNKNDDTSILCYRADDEKTETNDWIEKLKTGNVPVVNKQDSKFDATKFFSNFKNESKDCLSSVPTPQVPDFPIKNSNKSQLNTNVNFDLIPTPPAPPCGLDIKTENDCLKKLIDEINSSINFDTIQVDENKNEKILIDRLNMLKYDLDQDTRLRSLWNGVDSDSNAIVSSSSSSSSGVSSSSSVRSLSPPYTPFSLEYLNKNCVYEENVLRSQTINDRQIKYKKSRCRLVNYLLFPEVKEENFTTKTDYNNILIELIKKNCIID</sequence>
<dbReference type="PANTHER" id="PTHR48025:SF1">
    <property type="entry name" value="RRM DOMAIN-CONTAINING PROTEIN"/>
    <property type="match status" value="1"/>
</dbReference>
<dbReference type="EMBL" id="CAJNOC010000228">
    <property type="protein sequence ID" value="CAF0730271.1"/>
    <property type="molecule type" value="Genomic_DNA"/>
</dbReference>
<dbReference type="SMART" id="SM00360">
    <property type="entry name" value="RRM"/>
    <property type="match status" value="2"/>
</dbReference>
<evidence type="ECO:0000256" key="1">
    <source>
        <dbReference type="ARBA" id="ARBA00022884"/>
    </source>
</evidence>
<dbReference type="PANTHER" id="PTHR48025">
    <property type="entry name" value="OS02G0815200 PROTEIN"/>
    <property type="match status" value="1"/>
</dbReference>
<dbReference type="Gene3D" id="3.30.70.330">
    <property type="match status" value="2"/>
</dbReference>
<protein>
    <recommendedName>
        <fullName evidence="4">RRM domain-containing protein</fullName>
    </recommendedName>
</protein>
<feature type="domain" description="RRM" evidence="4">
    <location>
        <begin position="18"/>
        <end position="89"/>
    </location>
</feature>
<proteinExistence type="predicted"/>
<evidence type="ECO:0000313" key="5">
    <source>
        <dbReference type="EMBL" id="CAF0730271.1"/>
    </source>
</evidence>
<organism evidence="5 6">
    <name type="scientific">Brachionus calyciflorus</name>
    <dbReference type="NCBI Taxonomy" id="104777"/>
    <lineage>
        <taxon>Eukaryota</taxon>
        <taxon>Metazoa</taxon>
        <taxon>Spiralia</taxon>
        <taxon>Gnathifera</taxon>
        <taxon>Rotifera</taxon>
        <taxon>Eurotatoria</taxon>
        <taxon>Monogononta</taxon>
        <taxon>Pseudotrocha</taxon>
        <taxon>Ploima</taxon>
        <taxon>Brachionidae</taxon>
        <taxon>Brachionus</taxon>
    </lineage>
</organism>
<dbReference type="OrthoDB" id="1879688at2759"/>
<accession>A0A813N1C6</accession>
<keyword evidence="1 2" id="KW-0694">RNA-binding</keyword>
<evidence type="ECO:0000313" key="6">
    <source>
        <dbReference type="Proteomes" id="UP000663879"/>
    </source>
</evidence>
<dbReference type="GO" id="GO:0005634">
    <property type="term" value="C:nucleus"/>
    <property type="evidence" value="ECO:0007669"/>
    <property type="project" value="TreeGrafter"/>
</dbReference>
<dbReference type="InterPro" id="IPR000504">
    <property type="entry name" value="RRM_dom"/>
</dbReference>
<dbReference type="PROSITE" id="PS50102">
    <property type="entry name" value="RRM"/>
    <property type="match status" value="2"/>
</dbReference>
<name>A0A813N1C6_9BILA</name>
<evidence type="ECO:0000256" key="3">
    <source>
        <dbReference type="SAM" id="MobiDB-lite"/>
    </source>
</evidence>
<dbReference type="InterPro" id="IPR035979">
    <property type="entry name" value="RBD_domain_sf"/>
</dbReference>
<feature type="domain" description="RRM" evidence="4">
    <location>
        <begin position="125"/>
        <end position="196"/>
    </location>
</feature>
<dbReference type="InterPro" id="IPR050502">
    <property type="entry name" value="Euk_RNA-bind_prot"/>
</dbReference>
<dbReference type="CDD" id="cd00590">
    <property type="entry name" value="RRM_SF"/>
    <property type="match status" value="1"/>
</dbReference>
<keyword evidence="6" id="KW-1185">Reference proteome</keyword>
<feature type="region of interest" description="Disordered" evidence="3">
    <location>
        <begin position="378"/>
        <end position="399"/>
    </location>
</feature>
<dbReference type="AlphaFoldDB" id="A0A813N1C6"/>